<evidence type="ECO:0000313" key="4">
    <source>
        <dbReference type="Proteomes" id="UP000306985"/>
    </source>
</evidence>
<dbReference type="InterPro" id="IPR036291">
    <property type="entry name" value="NAD(P)-bd_dom_sf"/>
</dbReference>
<protein>
    <submittedName>
        <fullName evidence="3">SDR family oxidoreductase</fullName>
    </submittedName>
</protein>
<evidence type="ECO:0000256" key="1">
    <source>
        <dbReference type="ARBA" id="ARBA00006484"/>
    </source>
</evidence>
<proteinExistence type="inferred from homology"/>
<evidence type="ECO:0000313" key="3">
    <source>
        <dbReference type="EMBL" id="TKV58401.1"/>
    </source>
</evidence>
<dbReference type="PRINTS" id="PR00081">
    <property type="entry name" value="GDHRDH"/>
</dbReference>
<dbReference type="Gene3D" id="3.40.50.720">
    <property type="entry name" value="NAD(P)-binding Rossmann-like Domain"/>
    <property type="match status" value="1"/>
</dbReference>
<dbReference type="Pfam" id="PF13561">
    <property type="entry name" value="adh_short_C2"/>
    <property type="match status" value="1"/>
</dbReference>
<dbReference type="AlphaFoldDB" id="A0A4U6QEB9"/>
<keyword evidence="2" id="KW-0560">Oxidoreductase</keyword>
<evidence type="ECO:0000256" key="2">
    <source>
        <dbReference type="ARBA" id="ARBA00023002"/>
    </source>
</evidence>
<dbReference type="RefSeq" id="WP_137450064.1">
    <property type="nucleotide sequence ID" value="NZ_SZZH01000003.1"/>
</dbReference>
<dbReference type="InterPro" id="IPR020904">
    <property type="entry name" value="Sc_DH/Rdtase_CS"/>
</dbReference>
<accession>A0A4U6QEB9</accession>
<organism evidence="3 4">
    <name type="scientific">Nakamurella flava</name>
    <dbReference type="NCBI Taxonomy" id="2576308"/>
    <lineage>
        <taxon>Bacteria</taxon>
        <taxon>Bacillati</taxon>
        <taxon>Actinomycetota</taxon>
        <taxon>Actinomycetes</taxon>
        <taxon>Nakamurellales</taxon>
        <taxon>Nakamurellaceae</taxon>
        <taxon>Nakamurella</taxon>
    </lineage>
</organism>
<dbReference type="NCBIfam" id="NF005559">
    <property type="entry name" value="PRK07231.1"/>
    <property type="match status" value="1"/>
</dbReference>
<dbReference type="GO" id="GO:0016491">
    <property type="term" value="F:oxidoreductase activity"/>
    <property type="evidence" value="ECO:0007669"/>
    <property type="project" value="UniProtKB-KW"/>
</dbReference>
<dbReference type="Proteomes" id="UP000306985">
    <property type="component" value="Unassembled WGS sequence"/>
</dbReference>
<comment type="caution">
    <text evidence="3">The sequence shown here is derived from an EMBL/GenBank/DDBJ whole genome shotgun (WGS) entry which is preliminary data.</text>
</comment>
<dbReference type="OrthoDB" id="286404at2"/>
<sequence>MNEQGGTSPAGPGAPLGRQDALLEGRRVLVTGAAQGIGQGVAVGLAALGARVAILDLDESRLDETSSMIGDLDGSAVTVSADVSRRDEVDRAVAAAGAGMGGLDGVVNCAAVICQNGPAEEASEADLDRLWAINVKGLLFVSQAAHRLMHENGGAIVNLASQAALTALPHQVVYTATKGAVAAMTRSLAIDWAPVGIRVNAVAPTFVWTPMASPMLADPAVLRASERRIPLGRVGQPRDIAGAVAFLLSDAAAMVTGQILPVDGGWLAGEPGLDI</sequence>
<dbReference type="PANTHER" id="PTHR43639:SF1">
    <property type="entry name" value="SHORT-CHAIN DEHYDROGENASE_REDUCTASE FAMILY PROTEIN"/>
    <property type="match status" value="1"/>
</dbReference>
<name>A0A4U6QEB9_9ACTN</name>
<dbReference type="InterPro" id="IPR002347">
    <property type="entry name" value="SDR_fam"/>
</dbReference>
<dbReference type="EMBL" id="SZZH01000003">
    <property type="protein sequence ID" value="TKV58401.1"/>
    <property type="molecule type" value="Genomic_DNA"/>
</dbReference>
<dbReference type="PANTHER" id="PTHR43639">
    <property type="entry name" value="OXIDOREDUCTASE, SHORT-CHAIN DEHYDROGENASE/REDUCTASE FAMILY (AFU_ORTHOLOGUE AFUA_5G02870)"/>
    <property type="match status" value="1"/>
</dbReference>
<reference evidence="3 4" key="1">
    <citation type="submission" date="2019-05" db="EMBL/GenBank/DDBJ databases">
        <title>Nakamurella sp. N5BH11, whole genome shotgun sequence.</title>
        <authorList>
            <person name="Tuo L."/>
        </authorList>
    </citation>
    <scope>NUCLEOTIDE SEQUENCE [LARGE SCALE GENOMIC DNA]</scope>
    <source>
        <strain evidence="3 4">N5BH11</strain>
    </source>
</reference>
<dbReference type="PRINTS" id="PR00080">
    <property type="entry name" value="SDRFAMILY"/>
</dbReference>
<dbReference type="PROSITE" id="PS00061">
    <property type="entry name" value="ADH_SHORT"/>
    <property type="match status" value="1"/>
</dbReference>
<keyword evidence="4" id="KW-1185">Reference proteome</keyword>
<dbReference type="SUPFAM" id="SSF51735">
    <property type="entry name" value="NAD(P)-binding Rossmann-fold domains"/>
    <property type="match status" value="1"/>
</dbReference>
<comment type="similarity">
    <text evidence="1">Belongs to the short-chain dehydrogenases/reductases (SDR) family.</text>
</comment>
<gene>
    <name evidence="3" type="ORF">FDO65_12575</name>
</gene>
<dbReference type="FunFam" id="3.40.50.720:FF:000084">
    <property type="entry name" value="Short-chain dehydrogenase reductase"/>
    <property type="match status" value="1"/>
</dbReference>
<dbReference type="CDD" id="cd05233">
    <property type="entry name" value="SDR_c"/>
    <property type="match status" value="1"/>
</dbReference>